<keyword evidence="3" id="KW-0472">Membrane</keyword>
<feature type="region of interest" description="Disordered" evidence="2">
    <location>
        <begin position="388"/>
        <end position="463"/>
    </location>
</feature>
<feature type="compositionally biased region" description="Polar residues" evidence="2">
    <location>
        <begin position="1569"/>
        <end position="1578"/>
    </location>
</feature>
<dbReference type="InterPro" id="IPR013087">
    <property type="entry name" value="Znf_C2H2_type"/>
</dbReference>
<evidence type="ECO:0000256" key="2">
    <source>
        <dbReference type="SAM" id="MobiDB-lite"/>
    </source>
</evidence>
<sequence>MLRLLLVAALTAGILGCADVHNIDSLTPRQCDRQASRDVRRVTEQLLLPLLGGDPLAPACPLAPHADRLQLVEASKEALAGGRWRCRQCGKRFVGEAFLDAHLAARHPWLERHAANASCLADWHAALHASHLVRFLESAPGWAADPLPCLPRWAEAQRAACLDLAERCSGGSAHSVPGLQRLHVLLAARLCQAHTCDKRRKRLQLAAAVRGHRPQLPRTLVAAGTAALVLVTFWLLLVLVQAERHGAGRVLRRAGSLRRRLAAAAEDGCAAAAEAAMAPKAPVRKAAPAAAAAATAAAAKPPPEPAQHFRATYTQDAHKKLAKNWKWLDGFLSVRGRDARLLSESGDTVATARLLAGVAVAEGEEIGRGAFGSERIVIQVDVHCSAEDIRGGGGGGGGGDAGRRQFLPPPPAAQPRVQPPPPPHQQQWQQQQQHCEAGGLQLSRQQPRRQEQQGPGAAAAPGVVRSDSDILRLLWVVQLRWPSAEEAARPARVQAVPVGFAGVQQYVKAWSNALREELNLRIAEVAQNFYAALARASQQPQQETGGRGGWGGRGGGGRDGGAAGGHGGGGGAGSLEACLRQARVGYYAPCELFIWKNNMKKGGWKASKRGRGENEDGIGGDEEEGGAGKPESIYLTLKGGRQKGAEYRKDDLWILSSTSEFRAGFTPGQLGDRSRVPWVAVARSLWHGPNQDGKFEVEFLSPPPPGLGRSQAVYAIQGPDASTDLGMLDLLNSGELPKLPLLPHLLQAPLLLHLLQAGGPAASRGAPLLPPAGTSSRSVGQGGGAAAAPVSPSYSCSEEEEGDEEAVAAAAAAADGLLESPLMQAEAMARRFNLNPEQVEVLQYVAGWCSPGSSRSSGGSSGLGSAGKAAVAAGSPPPVCLVHGPFGSGKSTLLVALLHFILLQRGRQGSPLANARVLVAAHTNVAVDRVLLGLLESGCSEFLRVGPLRRVSRGLLRQSLHASESRTTATAAAELREMLKEAKGAPPAELAVIQSELAAAEKGADRQKKRLLKTVPIVGATCCGCMGSSLEGQRFDVVVLDECSQMVEPLSAVPLLRAGARFLIAAGDPLQLPPVVAHPAHVAPSGPAPAGGGQRHGLLRPLFVRLQALGLPPFLLRRQYRCHPDISCVPNQQFYGGRLIDGCTREQRASLLPGLPSLALLDVRGQEQYSGGRSASNQAEAEAVVALVERLVQAGVELGQCGVICFYRAQVALVRALLDRRLPALEQWRRSRRQSAALGRDGSTSCEAKPAGCAGSGGGGGEGEEREEEEGQQQEQSLQVATVDSFQGGERDVIILTTAITRPGAFASDSHRLNVALTRARRNLLVVGCASALQASAPAFAALLGRCRSTPGGYHPAGRLPPPGALAASAAALQQREQQQQQQQHEQQAEAAQRDQAQQGQRDQALQHHQQAQREGRDRAQQQQRDVARVLGAHAGNAGGVGVEGVPAGVPAVRLRQQRREAGRLVLRQLLPLVLLRQLDALLPHRQSLQRANHNLGEEPCGDCCTYCFCAPCAICQEARVLKTYGPVPQFVASTAPHGYPAPGMAAPPPLAGPPPQHQQQAQFYTAPGVSSPQQAMV</sequence>
<feature type="chain" id="PRO_5015178369" evidence="4">
    <location>
        <begin position="17"/>
        <end position="1578"/>
    </location>
</feature>
<comment type="caution">
    <text evidence="6">The sequence shown here is derived from an EMBL/GenBank/DDBJ whole genome shotgun (WGS) entry which is preliminary data.</text>
</comment>
<organism evidence="6 7">
    <name type="scientific">Micractinium conductrix</name>
    <dbReference type="NCBI Taxonomy" id="554055"/>
    <lineage>
        <taxon>Eukaryota</taxon>
        <taxon>Viridiplantae</taxon>
        <taxon>Chlorophyta</taxon>
        <taxon>core chlorophytes</taxon>
        <taxon>Trebouxiophyceae</taxon>
        <taxon>Chlorellales</taxon>
        <taxon>Chlorellaceae</taxon>
        <taxon>Chlorella clade</taxon>
        <taxon>Micractinium</taxon>
    </lineage>
</organism>
<dbReference type="Proteomes" id="UP000239649">
    <property type="component" value="Unassembled WGS sequence"/>
</dbReference>
<feature type="domain" description="C2H2-type" evidence="5">
    <location>
        <begin position="84"/>
        <end position="107"/>
    </location>
</feature>
<keyword evidence="6" id="KW-0378">Hydrolase</keyword>
<feature type="region of interest" description="Disordered" evidence="2">
    <location>
        <begin position="765"/>
        <end position="804"/>
    </location>
</feature>
<protein>
    <submittedName>
        <fullName evidence="6">P-loop containing nucleoside triphosphate hydrolase</fullName>
    </submittedName>
</protein>
<feature type="compositionally biased region" description="Gly residues" evidence="2">
    <location>
        <begin position="545"/>
        <end position="570"/>
    </location>
</feature>
<dbReference type="PANTHER" id="PTHR10887:SF518">
    <property type="entry name" value="RNA HELICASE NONSENSE MRNA REDUCING FACTOR"/>
    <property type="match status" value="1"/>
</dbReference>
<dbReference type="CDD" id="cd18808">
    <property type="entry name" value="SF1_C_Upf1"/>
    <property type="match status" value="1"/>
</dbReference>
<dbReference type="PROSITE" id="PS50157">
    <property type="entry name" value="ZINC_FINGER_C2H2_2"/>
    <property type="match status" value="1"/>
</dbReference>
<dbReference type="PROSITE" id="PS51257">
    <property type="entry name" value="PROKAR_LIPOPROTEIN"/>
    <property type="match status" value="1"/>
</dbReference>
<evidence type="ECO:0000256" key="1">
    <source>
        <dbReference type="PROSITE-ProRule" id="PRU00042"/>
    </source>
</evidence>
<feature type="compositionally biased region" description="Low complexity" evidence="2">
    <location>
        <begin position="452"/>
        <end position="462"/>
    </location>
</feature>
<proteinExistence type="predicted"/>
<dbReference type="OrthoDB" id="6513042at2759"/>
<accession>A0A2P6VEY4</accession>
<feature type="transmembrane region" description="Helical" evidence="3">
    <location>
        <begin position="220"/>
        <end position="240"/>
    </location>
</feature>
<dbReference type="InterPro" id="IPR041679">
    <property type="entry name" value="DNA2/NAM7-like_C"/>
</dbReference>
<dbReference type="InterPro" id="IPR047187">
    <property type="entry name" value="SF1_C_Upf1"/>
</dbReference>
<keyword evidence="1" id="KW-0862">Zinc</keyword>
<keyword evidence="7" id="KW-1185">Reference proteome</keyword>
<dbReference type="InterPro" id="IPR045055">
    <property type="entry name" value="DNA2/NAM7-like"/>
</dbReference>
<dbReference type="PANTHER" id="PTHR10887">
    <property type="entry name" value="DNA2/NAM7 HELICASE FAMILY"/>
    <property type="match status" value="1"/>
</dbReference>
<keyword evidence="1" id="KW-0479">Metal-binding</keyword>
<feature type="compositionally biased region" description="Low complexity" evidence="2">
    <location>
        <begin position="1365"/>
        <end position="1410"/>
    </location>
</feature>
<evidence type="ECO:0000256" key="4">
    <source>
        <dbReference type="SAM" id="SignalP"/>
    </source>
</evidence>
<dbReference type="PROSITE" id="PS00028">
    <property type="entry name" value="ZINC_FINGER_C2H2_1"/>
    <property type="match status" value="1"/>
</dbReference>
<dbReference type="Gene3D" id="3.40.50.300">
    <property type="entry name" value="P-loop containing nucleotide triphosphate hydrolases"/>
    <property type="match status" value="2"/>
</dbReference>
<gene>
    <name evidence="6" type="ORF">C2E20_3842</name>
</gene>
<reference evidence="6 7" key="1">
    <citation type="journal article" date="2018" name="Plant J.">
        <title>Genome sequences of Chlorella sorokiniana UTEX 1602 and Micractinium conductrix SAG 241.80: implications to maltose excretion by a green alga.</title>
        <authorList>
            <person name="Arriola M.B."/>
            <person name="Velmurugan N."/>
            <person name="Zhang Y."/>
            <person name="Plunkett M.H."/>
            <person name="Hondzo H."/>
            <person name="Barney B.M."/>
        </authorList>
    </citation>
    <scope>NUCLEOTIDE SEQUENCE [LARGE SCALE GENOMIC DNA]</scope>
    <source>
        <strain evidence="6 7">SAG 241.80</strain>
    </source>
</reference>
<keyword evidence="1" id="KW-0863">Zinc-finger</keyword>
<name>A0A2P6VEY4_9CHLO</name>
<keyword evidence="4" id="KW-0732">Signal</keyword>
<feature type="region of interest" description="Disordered" evidence="2">
    <location>
        <begin position="1239"/>
        <end position="1275"/>
    </location>
</feature>
<feature type="region of interest" description="Disordered" evidence="2">
    <location>
        <begin position="1542"/>
        <end position="1578"/>
    </location>
</feature>
<evidence type="ECO:0000259" key="5">
    <source>
        <dbReference type="PROSITE" id="PS50157"/>
    </source>
</evidence>
<dbReference type="SUPFAM" id="SSF52540">
    <property type="entry name" value="P-loop containing nucleoside triphosphate hydrolases"/>
    <property type="match status" value="1"/>
</dbReference>
<dbReference type="Pfam" id="PF13086">
    <property type="entry name" value="AAA_11"/>
    <property type="match status" value="1"/>
</dbReference>
<feature type="compositionally biased region" description="Gly residues" evidence="2">
    <location>
        <begin position="391"/>
        <end position="400"/>
    </location>
</feature>
<feature type="region of interest" description="Disordered" evidence="2">
    <location>
        <begin position="1354"/>
        <end position="1425"/>
    </location>
</feature>
<feature type="compositionally biased region" description="Low complexity" evidence="2">
    <location>
        <begin position="786"/>
        <end position="796"/>
    </location>
</feature>
<dbReference type="InterPro" id="IPR041677">
    <property type="entry name" value="DNA2/NAM7_AAA_11"/>
</dbReference>
<dbReference type="Pfam" id="PF13087">
    <property type="entry name" value="AAA_12"/>
    <property type="match status" value="1"/>
</dbReference>
<dbReference type="GO" id="GO:0016787">
    <property type="term" value="F:hydrolase activity"/>
    <property type="evidence" value="ECO:0007669"/>
    <property type="project" value="UniProtKB-KW"/>
</dbReference>
<feature type="compositionally biased region" description="Pro residues" evidence="2">
    <location>
        <begin position="407"/>
        <end position="424"/>
    </location>
</feature>
<dbReference type="InterPro" id="IPR027417">
    <property type="entry name" value="P-loop_NTPase"/>
</dbReference>
<feature type="compositionally biased region" description="Low complexity" evidence="2">
    <location>
        <begin position="425"/>
        <end position="445"/>
    </location>
</feature>
<dbReference type="GO" id="GO:0008270">
    <property type="term" value="F:zinc ion binding"/>
    <property type="evidence" value="ECO:0007669"/>
    <property type="project" value="UniProtKB-KW"/>
</dbReference>
<feature type="compositionally biased region" description="Acidic residues" evidence="2">
    <location>
        <begin position="1262"/>
        <end position="1272"/>
    </location>
</feature>
<feature type="compositionally biased region" description="Pro residues" evidence="2">
    <location>
        <begin position="1546"/>
        <end position="1557"/>
    </location>
</feature>
<feature type="compositionally biased region" description="Acidic residues" evidence="2">
    <location>
        <begin position="615"/>
        <end position="625"/>
    </location>
</feature>
<evidence type="ECO:0000313" key="7">
    <source>
        <dbReference type="Proteomes" id="UP000239649"/>
    </source>
</evidence>
<evidence type="ECO:0000256" key="3">
    <source>
        <dbReference type="SAM" id="Phobius"/>
    </source>
</evidence>
<evidence type="ECO:0000313" key="6">
    <source>
        <dbReference type="EMBL" id="PSC72654.1"/>
    </source>
</evidence>
<keyword evidence="3" id="KW-1133">Transmembrane helix</keyword>
<dbReference type="EMBL" id="LHPF02000009">
    <property type="protein sequence ID" value="PSC72654.1"/>
    <property type="molecule type" value="Genomic_DNA"/>
</dbReference>
<dbReference type="GO" id="GO:0004386">
    <property type="term" value="F:helicase activity"/>
    <property type="evidence" value="ECO:0007669"/>
    <property type="project" value="InterPro"/>
</dbReference>
<keyword evidence="3" id="KW-0812">Transmembrane</keyword>
<feature type="region of interest" description="Disordered" evidence="2">
    <location>
        <begin position="602"/>
        <end position="632"/>
    </location>
</feature>
<feature type="signal peptide" evidence="4">
    <location>
        <begin position="1"/>
        <end position="16"/>
    </location>
</feature>
<dbReference type="STRING" id="554055.A0A2P6VEY4"/>
<feature type="region of interest" description="Disordered" evidence="2">
    <location>
        <begin position="536"/>
        <end position="570"/>
    </location>
</feature>